<proteinExistence type="predicted"/>
<dbReference type="Proteomes" id="UP000265443">
    <property type="component" value="Unassembled WGS sequence"/>
</dbReference>
<dbReference type="EMBL" id="QWKY01000065">
    <property type="protein sequence ID" value="RIH75840.1"/>
    <property type="molecule type" value="Genomic_DNA"/>
</dbReference>
<accession>A0ABX9MLC9</accession>
<keyword evidence="2" id="KW-1185">Reference proteome</keyword>
<comment type="caution">
    <text evidence="1">The sequence shown here is derived from an EMBL/GenBank/DDBJ whole genome shotgun (WGS) entry which is preliminary data.</text>
</comment>
<protein>
    <submittedName>
        <fullName evidence="1">Uncharacterized protein</fullName>
    </submittedName>
</protein>
<reference evidence="1 2" key="1">
    <citation type="submission" date="2018-08" db="EMBL/GenBank/DDBJ databases">
        <title>Meiothermus hypogaeus DSM 23238 genome sequencing project.</title>
        <authorList>
            <person name="Da Costa M.S."/>
            <person name="Albuquerque L."/>
            <person name="Raposo P."/>
            <person name="Froufe H.J.C."/>
            <person name="Barroso C.S."/>
            <person name="Egas C."/>
        </authorList>
    </citation>
    <scope>NUCLEOTIDE SEQUENCE [LARGE SCALE GENOMIC DNA]</scope>
    <source>
        <strain evidence="1 2">DSM 23238</strain>
    </source>
</reference>
<evidence type="ECO:0000313" key="1">
    <source>
        <dbReference type="EMBL" id="RIH75840.1"/>
    </source>
</evidence>
<gene>
    <name evidence="1" type="ORF">Mhypo_02754</name>
</gene>
<organism evidence="1 2">
    <name type="scientific">Meiothermus hypogaeus</name>
    <dbReference type="NCBI Taxonomy" id="884155"/>
    <lineage>
        <taxon>Bacteria</taxon>
        <taxon>Thermotogati</taxon>
        <taxon>Deinococcota</taxon>
        <taxon>Deinococci</taxon>
        <taxon>Thermales</taxon>
        <taxon>Thermaceae</taxon>
        <taxon>Meiothermus</taxon>
    </lineage>
</organism>
<name>A0ABX9MLC9_9DEIN</name>
<evidence type="ECO:0000313" key="2">
    <source>
        <dbReference type="Proteomes" id="UP000265443"/>
    </source>
</evidence>
<sequence>MSADLAAGEAGWGIARQFFHQLQTVEGVRSVKNRAGGVDLAQVVFHIMPVERRPAQHHRQPDVACCHVLQVFLHHHGALDQQAAHAYRVGPVLFYRCQNLLDGLLDAQIDHLVAVVGEDDVHQVLANVVHVALNRSEYHGALVDTLELFHFGLEVAHGGLHGFGGLQHKGQLHLACAEQVTHHLHALQEYLVDNLYRRVPGEGELEVGLEAHLTALDDAFFQALLEG</sequence>